<comment type="caution">
    <text evidence="2">The sequence shown here is derived from an EMBL/GenBank/DDBJ whole genome shotgun (WGS) entry which is preliminary data.</text>
</comment>
<keyword evidence="3" id="KW-1185">Reference proteome</keyword>
<dbReference type="EMBL" id="LLXI01001030">
    <property type="protein sequence ID" value="PKY51474.1"/>
    <property type="molecule type" value="Genomic_DNA"/>
</dbReference>
<dbReference type="AlphaFoldDB" id="A0A2I1GY63"/>
<protein>
    <submittedName>
        <fullName evidence="2">Uncharacterized protein</fullName>
    </submittedName>
</protein>
<name>A0A2I1GY63_9GLOM</name>
<dbReference type="Proteomes" id="UP000234323">
    <property type="component" value="Unassembled WGS sequence"/>
</dbReference>
<proteinExistence type="predicted"/>
<dbReference type="VEuPathDB" id="FungiDB:RhiirA1_499859"/>
<sequence length="96" mass="11285">MSSPQEIFEGEAPEQRKKRLHNERQAHYHYEKRQKRPNINWICTHCGAKFWIDERSHNSSQTFPSFEMCCAGGKVSLPPLLEPPTYLLDLYTSSKF</sequence>
<reference evidence="2 3" key="1">
    <citation type="submission" date="2015-10" db="EMBL/GenBank/DDBJ databases">
        <title>Genome analyses suggest a sexual origin of heterokaryosis in a supposedly ancient asexual fungus.</title>
        <authorList>
            <person name="Ropars J."/>
            <person name="Sedzielewska K."/>
            <person name="Noel J."/>
            <person name="Charron P."/>
            <person name="Farinelli L."/>
            <person name="Marton T."/>
            <person name="Kruger M."/>
            <person name="Pelin A."/>
            <person name="Brachmann A."/>
            <person name="Corradi N."/>
        </authorList>
    </citation>
    <scope>NUCLEOTIDE SEQUENCE [LARGE SCALE GENOMIC DNA]</scope>
    <source>
        <strain evidence="2 3">A4</strain>
    </source>
</reference>
<evidence type="ECO:0000313" key="2">
    <source>
        <dbReference type="EMBL" id="PKY51474.1"/>
    </source>
</evidence>
<evidence type="ECO:0000313" key="3">
    <source>
        <dbReference type="Proteomes" id="UP000234323"/>
    </source>
</evidence>
<evidence type="ECO:0000256" key="1">
    <source>
        <dbReference type="SAM" id="MobiDB-lite"/>
    </source>
</evidence>
<accession>A0A2I1GY63</accession>
<feature type="region of interest" description="Disordered" evidence="1">
    <location>
        <begin position="1"/>
        <end position="23"/>
    </location>
</feature>
<organism evidence="2 3">
    <name type="scientific">Rhizophagus irregularis</name>
    <dbReference type="NCBI Taxonomy" id="588596"/>
    <lineage>
        <taxon>Eukaryota</taxon>
        <taxon>Fungi</taxon>
        <taxon>Fungi incertae sedis</taxon>
        <taxon>Mucoromycota</taxon>
        <taxon>Glomeromycotina</taxon>
        <taxon>Glomeromycetes</taxon>
        <taxon>Glomerales</taxon>
        <taxon>Glomeraceae</taxon>
        <taxon>Rhizophagus</taxon>
    </lineage>
</organism>
<gene>
    <name evidence="2" type="ORF">RhiirA4_468535</name>
</gene>